<evidence type="ECO:0000313" key="1">
    <source>
        <dbReference type="EMBL" id="MBA6117084.1"/>
    </source>
</evidence>
<reference evidence="1 2" key="1">
    <citation type="submission" date="2020-07" db="EMBL/GenBank/DDBJ databases">
        <title>Diversity of carbapenemase encoding genes among Pseudomonas putida group clinical isolates in a tertiary Brazilian hospital.</title>
        <authorList>
            <person name="Alberto-Lei F."/>
            <person name="Nodari C.S."/>
            <person name="Streling A.P."/>
            <person name="Paulino J.T."/>
            <person name="Bessa-Neto F.O."/>
            <person name="Cayo R."/>
            <person name="Gales A.C."/>
        </authorList>
    </citation>
    <scope>NUCLEOTIDE SEQUENCE [LARGE SCALE GENOMIC DNA]</scope>
    <source>
        <strain evidence="1 2">12464</strain>
    </source>
</reference>
<name>A0A7W2QK13_PSEPU</name>
<proteinExistence type="predicted"/>
<dbReference type="RefSeq" id="WP_176513256.1">
    <property type="nucleotide sequence ID" value="NZ_CP060529.1"/>
</dbReference>
<protein>
    <recommendedName>
        <fullName evidence="3">Muconolactone isomerase domain-containing protein</fullName>
    </recommendedName>
</protein>
<evidence type="ECO:0008006" key="3">
    <source>
        <dbReference type="Google" id="ProtNLM"/>
    </source>
</evidence>
<sequence length="95" mass="10680">MQFLFAMRVKENAAPVTTDQLETEVAYVRTIYASDTLRQIWSRTDVAGACLLIEAENESTARAAIEALPLMKADKLEIQTFIPLRPYRGFAQGSR</sequence>
<dbReference type="AlphaFoldDB" id="A0A7W2QK13"/>
<organism evidence="1 2">
    <name type="scientific">Pseudomonas putida</name>
    <name type="common">Arthrobacter siderocapsulatus</name>
    <dbReference type="NCBI Taxonomy" id="303"/>
    <lineage>
        <taxon>Bacteria</taxon>
        <taxon>Pseudomonadati</taxon>
        <taxon>Pseudomonadota</taxon>
        <taxon>Gammaproteobacteria</taxon>
        <taxon>Pseudomonadales</taxon>
        <taxon>Pseudomonadaceae</taxon>
        <taxon>Pseudomonas</taxon>
    </lineage>
</organism>
<dbReference type="Proteomes" id="UP000553948">
    <property type="component" value="Unassembled WGS sequence"/>
</dbReference>
<comment type="caution">
    <text evidence="1">The sequence shown here is derived from an EMBL/GenBank/DDBJ whole genome shotgun (WGS) entry which is preliminary data.</text>
</comment>
<accession>A0A7W2QK13</accession>
<gene>
    <name evidence="1" type="ORF">H4C47_15230</name>
</gene>
<dbReference type="EMBL" id="JACGDG010000012">
    <property type="protein sequence ID" value="MBA6117084.1"/>
    <property type="molecule type" value="Genomic_DNA"/>
</dbReference>
<evidence type="ECO:0000313" key="2">
    <source>
        <dbReference type="Proteomes" id="UP000553948"/>
    </source>
</evidence>
<dbReference type="Gene3D" id="3.30.70.1060">
    <property type="entry name" value="Dimeric alpha+beta barrel"/>
    <property type="match status" value="1"/>
</dbReference>